<dbReference type="GO" id="GO:0009264">
    <property type="term" value="P:deoxyribonucleotide catabolic process"/>
    <property type="evidence" value="ECO:0007669"/>
    <property type="project" value="InterPro"/>
</dbReference>
<comment type="caution">
    <text evidence="1">The sequence shown here is derived from an EMBL/GenBank/DDBJ whole genome shotgun (WGS) entry which is preliminary data.</text>
</comment>
<dbReference type="InterPro" id="IPR036412">
    <property type="entry name" value="HAD-like_sf"/>
</dbReference>
<dbReference type="GO" id="GO:0008253">
    <property type="term" value="F:5'-nucleotidase activity"/>
    <property type="evidence" value="ECO:0007669"/>
    <property type="project" value="InterPro"/>
</dbReference>
<dbReference type="AlphaFoldDB" id="A0A0F9QD09"/>
<protein>
    <recommendedName>
        <fullName evidence="2">Nucleotidase</fullName>
    </recommendedName>
</protein>
<dbReference type="Gene3D" id="3.40.50.1000">
    <property type="entry name" value="HAD superfamily/HAD-like"/>
    <property type="match status" value="1"/>
</dbReference>
<evidence type="ECO:0000313" key="1">
    <source>
        <dbReference type="EMBL" id="KKN11116.1"/>
    </source>
</evidence>
<dbReference type="InterPro" id="IPR023214">
    <property type="entry name" value="HAD_sf"/>
</dbReference>
<dbReference type="InterPro" id="IPR052419">
    <property type="entry name" value="5_3-deoxyribonucleotidase-like"/>
</dbReference>
<dbReference type="EMBL" id="LAZR01004171">
    <property type="protein sequence ID" value="KKN11116.1"/>
    <property type="molecule type" value="Genomic_DNA"/>
</dbReference>
<proteinExistence type="predicted"/>
<dbReference type="PANTHER" id="PTHR35134:SF2">
    <property type="entry name" value="NUCLEOTIDASE YQFW-RELATED"/>
    <property type="match status" value="1"/>
</dbReference>
<dbReference type="Pfam" id="PF06941">
    <property type="entry name" value="NT5C"/>
    <property type="match status" value="1"/>
</dbReference>
<dbReference type="InterPro" id="IPR010708">
    <property type="entry name" value="5'(3')-deoxyribonucleotidase"/>
</dbReference>
<reference evidence="1" key="1">
    <citation type="journal article" date="2015" name="Nature">
        <title>Complex archaea that bridge the gap between prokaryotes and eukaryotes.</title>
        <authorList>
            <person name="Spang A."/>
            <person name="Saw J.H."/>
            <person name="Jorgensen S.L."/>
            <person name="Zaremba-Niedzwiedzka K."/>
            <person name="Martijn J."/>
            <person name="Lind A.E."/>
            <person name="van Eijk R."/>
            <person name="Schleper C."/>
            <person name="Guy L."/>
            <person name="Ettema T.J."/>
        </authorList>
    </citation>
    <scope>NUCLEOTIDE SEQUENCE</scope>
</reference>
<sequence length="224" mass="26146">MNKKADIVALDLDSVLADTESMVLKMLRDKFGLHLNLEDFNGYEFEKQLYITEEMSDYLIKSISTGEMFEGASMTNYAEHAINKLHNNGFMVYIITKRPEHLQPMTEKWLKQNNLEYDKLYLVDSKDKKASIIEAAGIKAFVEDRFDTLMGVLKRCGQPEYGLYCVRYPWTEKFHHDQIVKVKHVAEAVDRIVDYRRWKGYFLNKCVGNVDKFVKEYNDGGGWV</sequence>
<dbReference type="PANTHER" id="PTHR35134">
    <property type="entry name" value="NUCLEOTIDASE YQFW-RELATED"/>
    <property type="match status" value="1"/>
</dbReference>
<organism evidence="1">
    <name type="scientific">marine sediment metagenome</name>
    <dbReference type="NCBI Taxonomy" id="412755"/>
    <lineage>
        <taxon>unclassified sequences</taxon>
        <taxon>metagenomes</taxon>
        <taxon>ecological metagenomes</taxon>
    </lineage>
</organism>
<dbReference type="SUPFAM" id="SSF56784">
    <property type="entry name" value="HAD-like"/>
    <property type="match status" value="1"/>
</dbReference>
<evidence type="ECO:0008006" key="2">
    <source>
        <dbReference type="Google" id="ProtNLM"/>
    </source>
</evidence>
<name>A0A0F9QD09_9ZZZZ</name>
<accession>A0A0F9QD09</accession>
<gene>
    <name evidence="1" type="ORF">LCGC14_1029630</name>
</gene>